<name>A0A2A8CZL8_9BACT</name>
<dbReference type="Pfam" id="PF13430">
    <property type="entry name" value="DUF4112"/>
    <property type="match status" value="1"/>
</dbReference>
<evidence type="ECO:0000256" key="2">
    <source>
        <dbReference type="SAM" id="Phobius"/>
    </source>
</evidence>
<evidence type="ECO:0000256" key="1">
    <source>
        <dbReference type="SAM" id="MobiDB-lite"/>
    </source>
</evidence>
<feature type="region of interest" description="Disordered" evidence="1">
    <location>
        <begin position="1"/>
        <end position="40"/>
    </location>
</feature>
<dbReference type="OrthoDB" id="513552at2"/>
<dbReference type="PANTHER" id="PTHR35519:SF2">
    <property type="entry name" value="PH DOMAIN PROTEIN"/>
    <property type="match status" value="1"/>
</dbReference>
<evidence type="ECO:0000313" key="4">
    <source>
        <dbReference type="Proteomes" id="UP000220102"/>
    </source>
</evidence>
<proteinExistence type="predicted"/>
<evidence type="ECO:0000313" key="3">
    <source>
        <dbReference type="EMBL" id="PEN14142.1"/>
    </source>
</evidence>
<feature type="compositionally biased region" description="Basic and acidic residues" evidence="1">
    <location>
        <begin position="1"/>
        <end position="10"/>
    </location>
</feature>
<feature type="transmembrane region" description="Helical" evidence="2">
    <location>
        <begin position="105"/>
        <end position="125"/>
    </location>
</feature>
<feature type="transmembrane region" description="Helical" evidence="2">
    <location>
        <begin position="72"/>
        <end position="93"/>
    </location>
</feature>
<gene>
    <name evidence="3" type="ORF">CRI94_03620</name>
</gene>
<keyword evidence="2" id="KW-0472">Membrane</keyword>
<dbReference type="AlphaFoldDB" id="A0A2A8CZL8"/>
<accession>A0A2A8CZL8</accession>
<keyword evidence="4" id="KW-1185">Reference proteome</keyword>
<sequence length="148" mass="16283">MPDSTDDTRNAPRRSHPQVSNRRRSRGTSRSPDAISNTPADPVEKRLEWFAKWSDDVFTIPGTGFRVGLEPLIGLIPGVGDAAGLIVSAYVPIEAWRQGAPKRLIGKMVGIIAVDALVGVVPVLGDVFDFAYKANRRNVEMLEDWLEE</sequence>
<keyword evidence="2" id="KW-0812">Transmembrane</keyword>
<keyword evidence="2" id="KW-1133">Transmembrane helix</keyword>
<dbReference type="Proteomes" id="UP000220102">
    <property type="component" value="Unassembled WGS sequence"/>
</dbReference>
<feature type="compositionally biased region" description="Basic residues" evidence="1">
    <location>
        <begin position="11"/>
        <end position="27"/>
    </location>
</feature>
<reference evidence="3 4" key="1">
    <citation type="submission" date="2017-10" db="EMBL/GenBank/DDBJ databases">
        <title>Draft genome of Longibacter Salinarum.</title>
        <authorList>
            <person name="Goh K.M."/>
            <person name="Shamsir M.S."/>
            <person name="Lim S.W."/>
        </authorList>
    </citation>
    <scope>NUCLEOTIDE SEQUENCE [LARGE SCALE GENOMIC DNA]</scope>
    <source>
        <strain evidence="3 4">KCTC 52045</strain>
    </source>
</reference>
<dbReference type="EMBL" id="PDEQ01000002">
    <property type="protein sequence ID" value="PEN14142.1"/>
    <property type="molecule type" value="Genomic_DNA"/>
</dbReference>
<comment type="caution">
    <text evidence="3">The sequence shown here is derived from an EMBL/GenBank/DDBJ whole genome shotgun (WGS) entry which is preliminary data.</text>
</comment>
<dbReference type="InterPro" id="IPR025187">
    <property type="entry name" value="DUF4112"/>
</dbReference>
<dbReference type="RefSeq" id="WP_098074318.1">
    <property type="nucleotide sequence ID" value="NZ_PDEQ01000002.1"/>
</dbReference>
<organism evidence="3 4">
    <name type="scientific">Longibacter salinarum</name>
    <dbReference type="NCBI Taxonomy" id="1850348"/>
    <lineage>
        <taxon>Bacteria</taxon>
        <taxon>Pseudomonadati</taxon>
        <taxon>Rhodothermota</taxon>
        <taxon>Rhodothermia</taxon>
        <taxon>Rhodothermales</taxon>
        <taxon>Salisaetaceae</taxon>
        <taxon>Longibacter</taxon>
    </lineage>
</organism>
<evidence type="ECO:0008006" key="5">
    <source>
        <dbReference type="Google" id="ProtNLM"/>
    </source>
</evidence>
<dbReference type="PANTHER" id="PTHR35519">
    <property type="entry name" value="MEMBRANE PROTEINS"/>
    <property type="match status" value="1"/>
</dbReference>
<protein>
    <recommendedName>
        <fullName evidence="5">DUF4112 domain-containing protein</fullName>
    </recommendedName>
</protein>